<dbReference type="InterPro" id="IPR016166">
    <property type="entry name" value="FAD-bd_PCMH"/>
</dbReference>
<dbReference type="InterPro" id="IPR016164">
    <property type="entry name" value="FAD-linked_Oxase-like_C"/>
</dbReference>
<dbReference type="Pfam" id="PF01565">
    <property type="entry name" value="FAD_binding_4"/>
    <property type="match status" value="1"/>
</dbReference>
<dbReference type="InterPro" id="IPR006094">
    <property type="entry name" value="Oxid_FAD_bind_N"/>
</dbReference>
<dbReference type="EMBL" id="FPCH01000002">
    <property type="protein sequence ID" value="SFV35477.1"/>
    <property type="molecule type" value="Genomic_DNA"/>
</dbReference>
<gene>
    <name evidence="4" type="ORF">SAMN04488557_2589</name>
</gene>
<sequence>MIARLAREKRGIEVVGHGALRNTGRVAKADVVLTTSGLKGVTLYEPTELVMSARSGTPVYEIEAILAARGQMLSFEPVDLGPATGAPGGALSIGGVFATNFSGSRRISAGSARDNLLGVRAVNGRGELFKSGGRVMKNVAGLDVARGLTGSWGTLAVMTEVTFKVAPLPQTMQTLAFVGLPDDLAIEALNIAMATPLEISGAVHLPKNCVDRLKVPKLKGVGQSLTLLRLETFATSIDERREKLKAALKVYGKPIELDAEDTFSLWSEFRTLSMMPFSTETSLWRISTLPTKAPEIVAAIQKFMDVVAFYDWSGALVWLEVPAAADAGAADVRRAVAVRGGHATLIRAEPEIRNSVEVFEPLKPEIERLTRGIKSAFDPSGLLNRGRMYANF</sequence>
<dbReference type="Proteomes" id="UP000199423">
    <property type="component" value="Unassembled WGS sequence"/>
</dbReference>
<protein>
    <submittedName>
        <fullName evidence="4">Glycolate oxidase FAD binding subunit</fullName>
    </submittedName>
</protein>
<dbReference type="InterPro" id="IPR016169">
    <property type="entry name" value="FAD-bd_PCMH_sub2"/>
</dbReference>
<feature type="domain" description="FAD-binding PCMH-type" evidence="3">
    <location>
        <begin position="1"/>
        <end position="168"/>
    </location>
</feature>
<evidence type="ECO:0000313" key="5">
    <source>
        <dbReference type="Proteomes" id="UP000199423"/>
    </source>
</evidence>
<dbReference type="PANTHER" id="PTHR11748">
    <property type="entry name" value="D-LACTATE DEHYDROGENASE"/>
    <property type="match status" value="1"/>
</dbReference>
<evidence type="ECO:0000256" key="2">
    <source>
        <dbReference type="ARBA" id="ARBA00022827"/>
    </source>
</evidence>
<evidence type="ECO:0000259" key="3">
    <source>
        <dbReference type="PROSITE" id="PS51387"/>
    </source>
</evidence>
<dbReference type="Gene3D" id="3.30.465.10">
    <property type="match status" value="1"/>
</dbReference>
<keyword evidence="2" id="KW-0274">FAD</keyword>
<dbReference type="PANTHER" id="PTHR11748:SF103">
    <property type="entry name" value="GLYCOLATE OXIDASE SUBUNIT GLCE"/>
    <property type="match status" value="1"/>
</dbReference>
<proteinExistence type="predicted"/>
<dbReference type="InterPro" id="IPR036318">
    <property type="entry name" value="FAD-bd_PCMH-like_sf"/>
</dbReference>
<dbReference type="SUPFAM" id="SSF55103">
    <property type="entry name" value="FAD-linked oxidases, C-terminal domain"/>
    <property type="match status" value="1"/>
</dbReference>
<dbReference type="AlphaFoldDB" id="A0A1I7NLE5"/>
<dbReference type="GO" id="GO:0003824">
    <property type="term" value="F:catalytic activity"/>
    <property type="evidence" value="ECO:0007669"/>
    <property type="project" value="InterPro"/>
</dbReference>
<dbReference type="STRING" id="51670.SAMN04488557_2589"/>
<dbReference type="PROSITE" id="PS51387">
    <property type="entry name" value="FAD_PCMH"/>
    <property type="match status" value="1"/>
</dbReference>
<keyword evidence="1" id="KW-0285">Flavoprotein</keyword>
<reference evidence="5" key="1">
    <citation type="submission" date="2016-10" db="EMBL/GenBank/DDBJ databases">
        <authorList>
            <person name="Varghese N."/>
            <person name="Submissions S."/>
        </authorList>
    </citation>
    <scope>NUCLEOTIDE SEQUENCE [LARGE SCALE GENOMIC DNA]</scope>
    <source>
        <strain evidence="5">DSM 1565</strain>
    </source>
</reference>
<dbReference type="GO" id="GO:0071949">
    <property type="term" value="F:FAD binding"/>
    <property type="evidence" value="ECO:0007669"/>
    <property type="project" value="InterPro"/>
</dbReference>
<accession>A0A1I7NLE5</accession>
<organism evidence="4 5">
    <name type="scientific">Hyphomicrobium facile</name>
    <dbReference type="NCBI Taxonomy" id="51670"/>
    <lineage>
        <taxon>Bacteria</taxon>
        <taxon>Pseudomonadati</taxon>
        <taxon>Pseudomonadota</taxon>
        <taxon>Alphaproteobacteria</taxon>
        <taxon>Hyphomicrobiales</taxon>
        <taxon>Hyphomicrobiaceae</taxon>
        <taxon>Hyphomicrobium</taxon>
    </lineage>
</organism>
<name>A0A1I7NLE5_9HYPH</name>
<keyword evidence="5" id="KW-1185">Reference proteome</keyword>
<evidence type="ECO:0000313" key="4">
    <source>
        <dbReference type="EMBL" id="SFV35477.1"/>
    </source>
</evidence>
<dbReference type="SUPFAM" id="SSF56176">
    <property type="entry name" value="FAD-binding/transporter-associated domain-like"/>
    <property type="match status" value="1"/>
</dbReference>
<evidence type="ECO:0000256" key="1">
    <source>
        <dbReference type="ARBA" id="ARBA00022630"/>
    </source>
</evidence>